<keyword evidence="5" id="KW-1185">Reference proteome</keyword>
<dbReference type="SUPFAM" id="SSF58038">
    <property type="entry name" value="SNARE fusion complex"/>
    <property type="match status" value="1"/>
</dbReference>
<dbReference type="InterPro" id="IPR000727">
    <property type="entry name" value="T_SNARE_dom"/>
</dbReference>
<dbReference type="GO" id="GO:0098793">
    <property type="term" value="C:presynapse"/>
    <property type="evidence" value="ECO:0007669"/>
    <property type="project" value="GOC"/>
</dbReference>
<dbReference type="PANTHER" id="PTHR19305">
    <property type="entry name" value="SYNAPTOSOMAL ASSOCIATED PROTEIN"/>
    <property type="match status" value="1"/>
</dbReference>
<dbReference type="PROSITE" id="PS50192">
    <property type="entry name" value="T_SNARE"/>
    <property type="match status" value="1"/>
</dbReference>
<evidence type="ECO:0000313" key="4">
    <source>
        <dbReference type="EMBL" id="KAK4328601.1"/>
    </source>
</evidence>
<dbReference type="GO" id="GO:0016082">
    <property type="term" value="P:synaptic vesicle priming"/>
    <property type="evidence" value="ECO:0007669"/>
    <property type="project" value="TreeGrafter"/>
</dbReference>
<organism evidence="4 5">
    <name type="scientific">Petrolisthes manimaculis</name>
    <dbReference type="NCBI Taxonomy" id="1843537"/>
    <lineage>
        <taxon>Eukaryota</taxon>
        <taxon>Metazoa</taxon>
        <taxon>Ecdysozoa</taxon>
        <taxon>Arthropoda</taxon>
        <taxon>Crustacea</taxon>
        <taxon>Multicrustacea</taxon>
        <taxon>Malacostraca</taxon>
        <taxon>Eumalacostraca</taxon>
        <taxon>Eucarida</taxon>
        <taxon>Decapoda</taxon>
        <taxon>Pleocyemata</taxon>
        <taxon>Anomura</taxon>
        <taxon>Galatheoidea</taxon>
        <taxon>Porcellanidae</taxon>
        <taxon>Petrolisthes</taxon>
    </lineage>
</organism>
<dbReference type="Proteomes" id="UP001292094">
    <property type="component" value="Unassembled WGS sequence"/>
</dbReference>
<feature type="domain" description="T-SNARE coiled-coil homology" evidence="3">
    <location>
        <begin position="52"/>
        <end position="114"/>
    </location>
</feature>
<evidence type="ECO:0000259" key="3">
    <source>
        <dbReference type="PROSITE" id="PS50192"/>
    </source>
</evidence>
<feature type="region of interest" description="Disordered" evidence="2">
    <location>
        <begin position="1"/>
        <end position="33"/>
    </location>
</feature>
<dbReference type="GO" id="GO:0005886">
    <property type="term" value="C:plasma membrane"/>
    <property type="evidence" value="ECO:0007669"/>
    <property type="project" value="TreeGrafter"/>
</dbReference>
<dbReference type="GO" id="GO:0031201">
    <property type="term" value="C:SNARE complex"/>
    <property type="evidence" value="ECO:0007669"/>
    <property type="project" value="TreeGrafter"/>
</dbReference>
<evidence type="ECO:0000256" key="2">
    <source>
        <dbReference type="SAM" id="MobiDB-lite"/>
    </source>
</evidence>
<comment type="caution">
    <text evidence="4">The sequence shown here is derived from an EMBL/GenBank/DDBJ whole genome shotgun (WGS) entry which is preliminary data.</text>
</comment>
<comment type="similarity">
    <text evidence="1">Belongs to the SNAP-25 family.</text>
</comment>
<dbReference type="GO" id="GO:0031629">
    <property type="term" value="P:synaptic vesicle fusion to presynaptic active zone membrane"/>
    <property type="evidence" value="ECO:0007669"/>
    <property type="project" value="TreeGrafter"/>
</dbReference>
<dbReference type="AlphaFoldDB" id="A0AAE1QLD6"/>
<sequence>MASGGAEDAPVVQELPQLTQRHGGGWHRNSRDYDDADAADLSLGTDFRARFKAINQHLDNDLDDMSACLSRIRGLAVGLGSEIEDRNQKIDRIHSKAERADLNISSQNTQMKKIIKR</sequence>
<evidence type="ECO:0000313" key="5">
    <source>
        <dbReference type="Proteomes" id="UP001292094"/>
    </source>
</evidence>
<dbReference type="GO" id="GO:0005484">
    <property type="term" value="F:SNAP receptor activity"/>
    <property type="evidence" value="ECO:0007669"/>
    <property type="project" value="TreeGrafter"/>
</dbReference>
<reference evidence="4" key="1">
    <citation type="submission" date="2023-11" db="EMBL/GenBank/DDBJ databases">
        <title>Genome assemblies of two species of porcelain crab, Petrolisthes cinctipes and Petrolisthes manimaculis (Anomura: Porcellanidae).</title>
        <authorList>
            <person name="Angst P."/>
        </authorList>
    </citation>
    <scope>NUCLEOTIDE SEQUENCE</scope>
    <source>
        <strain evidence="4">PB745_02</strain>
        <tissue evidence="4">Gill</tissue>
    </source>
</reference>
<name>A0AAE1QLD6_9EUCA</name>
<dbReference type="EMBL" id="JAWZYT010000072">
    <property type="protein sequence ID" value="KAK4328601.1"/>
    <property type="molecule type" value="Genomic_DNA"/>
</dbReference>
<proteinExistence type="inferred from homology"/>
<dbReference type="Gene3D" id="1.20.5.110">
    <property type="match status" value="1"/>
</dbReference>
<dbReference type="PANTHER" id="PTHR19305:SF9">
    <property type="entry name" value="SYNAPTOSOMAL-ASSOCIATED PROTEIN 29"/>
    <property type="match status" value="1"/>
</dbReference>
<protein>
    <recommendedName>
        <fullName evidence="3">t-SNARE coiled-coil homology domain-containing protein</fullName>
    </recommendedName>
</protein>
<evidence type="ECO:0000256" key="1">
    <source>
        <dbReference type="ARBA" id="ARBA00009480"/>
    </source>
</evidence>
<dbReference type="CDD" id="cd15856">
    <property type="entry name" value="SNARE_SNAP29C"/>
    <property type="match status" value="1"/>
</dbReference>
<accession>A0AAE1QLD6</accession>
<gene>
    <name evidence="4" type="ORF">Pmani_001077</name>
</gene>
<dbReference type="GO" id="GO:0019905">
    <property type="term" value="F:syntaxin binding"/>
    <property type="evidence" value="ECO:0007669"/>
    <property type="project" value="TreeGrafter"/>
</dbReference>